<proteinExistence type="predicted"/>
<gene>
    <name evidence="1" type="ORF">H2198_005590</name>
</gene>
<sequence>MVAGTSKLASLPVTLPTTPLSKDVNVHDISRQFEGLFSVITDSSTFTHDAIWRDTFALTGTFRTFYSAEGVTKAWQGACLESARLIDGTLTMLHDKAMVMSLPDGSNWVEITGSFATRTSNGLTAQCSLMIGVVPGHEEEKWKVWSMRTVLEEIEGWPSVDRYAPKVNGTVNGEFASGSLDTNGTEAGNAVAYHDVVVVGGGQAGLSVAGRLQALGVDYVLLDKYKQIGDSWSSRYDSARLHTIREYSHLPFDRTFPKDKYQEFLTKDDLARGYRDWAKKFGIVDHIWTETELKSGAWEQDIPEWTLCILKQGRKENVRCRFVVLAIGAGGQIPYMPDLPGKDEFKGVVVHSQQYLNAKAWKGKRGIVVGSANTAHDIAEDMLDASLASTTMVQRSPTYVLPYEYWQKVSSRTYNENFPTELADKLQMTGPAAVGRLLINSALHAMASEEPERFEALERAGFRTVRYGDLMWNLTERKGGHYMDIGTSRKIADGKIKIKSNAPATHYTSTGLGFSDGTEVPADVIVWSTGFELGSRDSVRRLFGEAVVSQIEDSLGLNEEGESKGAYKIQHPGLITHGGALGQARYLSRYIALQIRATLEGKPFRPYLDTPVPVQSHYNRLQA</sequence>
<keyword evidence="2" id="KW-1185">Reference proteome</keyword>
<dbReference type="EMBL" id="JAPDRQ010000093">
    <property type="protein sequence ID" value="KAJ9655589.1"/>
    <property type="molecule type" value="Genomic_DNA"/>
</dbReference>
<accession>A0ACC3A5A3</accession>
<protein>
    <submittedName>
        <fullName evidence="1">Uncharacterized protein</fullName>
    </submittedName>
</protein>
<reference evidence="1" key="1">
    <citation type="submission" date="2022-10" db="EMBL/GenBank/DDBJ databases">
        <title>Culturing micro-colonial fungi from biological soil crusts in the Mojave desert and describing Neophaeococcomyces mojavensis, and introducing the new genera and species Taxawa tesnikishii.</title>
        <authorList>
            <person name="Kurbessoian T."/>
            <person name="Stajich J.E."/>
        </authorList>
    </citation>
    <scope>NUCLEOTIDE SEQUENCE</scope>
    <source>
        <strain evidence="1">JES_112</strain>
    </source>
</reference>
<organism evidence="1 2">
    <name type="scientific">Neophaeococcomyces mojaviensis</name>
    <dbReference type="NCBI Taxonomy" id="3383035"/>
    <lineage>
        <taxon>Eukaryota</taxon>
        <taxon>Fungi</taxon>
        <taxon>Dikarya</taxon>
        <taxon>Ascomycota</taxon>
        <taxon>Pezizomycotina</taxon>
        <taxon>Eurotiomycetes</taxon>
        <taxon>Chaetothyriomycetidae</taxon>
        <taxon>Chaetothyriales</taxon>
        <taxon>Chaetothyriales incertae sedis</taxon>
        <taxon>Neophaeococcomyces</taxon>
    </lineage>
</organism>
<dbReference type="Proteomes" id="UP001172386">
    <property type="component" value="Unassembled WGS sequence"/>
</dbReference>
<evidence type="ECO:0000313" key="2">
    <source>
        <dbReference type="Proteomes" id="UP001172386"/>
    </source>
</evidence>
<comment type="caution">
    <text evidence="1">The sequence shown here is derived from an EMBL/GenBank/DDBJ whole genome shotgun (WGS) entry which is preliminary data.</text>
</comment>
<evidence type="ECO:0000313" key="1">
    <source>
        <dbReference type="EMBL" id="KAJ9655589.1"/>
    </source>
</evidence>
<name>A0ACC3A5A3_9EURO</name>